<proteinExistence type="predicted"/>
<protein>
    <submittedName>
        <fullName evidence="2">Uncharacterized protein</fullName>
    </submittedName>
</protein>
<dbReference type="RefSeq" id="XP_040720225.1">
    <property type="nucleotide sequence ID" value="XM_040863372.1"/>
</dbReference>
<dbReference type="OrthoDB" id="4829316at2759"/>
<keyword evidence="1" id="KW-0472">Membrane</keyword>
<organism evidence="2 3">
    <name type="scientific">Pseudomassariella vexata</name>
    <dbReference type="NCBI Taxonomy" id="1141098"/>
    <lineage>
        <taxon>Eukaryota</taxon>
        <taxon>Fungi</taxon>
        <taxon>Dikarya</taxon>
        <taxon>Ascomycota</taxon>
        <taxon>Pezizomycotina</taxon>
        <taxon>Sordariomycetes</taxon>
        <taxon>Xylariomycetidae</taxon>
        <taxon>Amphisphaeriales</taxon>
        <taxon>Pseudomassariaceae</taxon>
        <taxon>Pseudomassariella</taxon>
    </lineage>
</organism>
<dbReference type="AlphaFoldDB" id="A0A1Y2EHM0"/>
<evidence type="ECO:0000313" key="3">
    <source>
        <dbReference type="Proteomes" id="UP000193689"/>
    </source>
</evidence>
<evidence type="ECO:0000313" key="2">
    <source>
        <dbReference type="EMBL" id="ORY70275.1"/>
    </source>
</evidence>
<dbReference type="Proteomes" id="UP000193689">
    <property type="component" value="Unassembled WGS sequence"/>
</dbReference>
<reference evidence="2 3" key="1">
    <citation type="submission" date="2016-07" db="EMBL/GenBank/DDBJ databases">
        <title>Pervasive Adenine N6-methylation of Active Genes in Fungi.</title>
        <authorList>
            <consortium name="DOE Joint Genome Institute"/>
            <person name="Mondo S.J."/>
            <person name="Dannebaum R.O."/>
            <person name="Kuo R.C."/>
            <person name="Labutti K."/>
            <person name="Haridas S."/>
            <person name="Kuo A."/>
            <person name="Salamov A."/>
            <person name="Ahrendt S.R."/>
            <person name="Lipzen A."/>
            <person name="Sullivan W."/>
            <person name="Andreopoulos W.B."/>
            <person name="Clum A."/>
            <person name="Lindquist E."/>
            <person name="Daum C."/>
            <person name="Ramamoorthy G.K."/>
            <person name="Gryganskyi A."/>
            <person name="Culley D."/>
            <person name="Magnuson J.K."/>
            <person name="James T.Y."/>
            <person name="O'Malley M.A."/>
            <person name="Stajich J.E."/>
            <person name="Spatafora J.W."/>
            <person name="Visel A."/>
            <person name="Grigoriev I.V."/>
        </authorList>
    </citation>
    <scope>NUCLEOTIDE SEQUENCE [LARGE SCALE GENOMIC DNA]</scope>
    <source>
        <strain evidence="2 3">CBS 129021</strain>
    </source>
</reference>
<keyword evidence="1" id="KW-0812">Transmembrane</keyword>
<gene>
    <name evidence="2" type="ORF">BCR38DRAFT_481411</name>
</gene>
<feature type="transmembrane region" description="Helical" evidence="1">
    <location>
        <begin position="61"/>
        <end position="82"/>
    </location>
</feature>
<keyword evidence="1" id="KW-1133">Transmembrane helix</keyword>
<accession>A0A1Y2EHM0</accession>
<comment type="caution">
    <text evidence="2">The sequence shown here is derived from an EMBL/GenBank/DDBJ whole genome shotgun (WGS) entry which is preliminary data.</text>
</comment>
<dbReference type="GeneID" id="63779584"/>
<sequence>MISSAAPRVARQVVGRRLFSTRTPLRAHHPSMTQELQSFFKSEPHQSANWSKMAKTRAVTFGIYATGMTTVLGWPYAAAWALDGKMGSGIW</sequence>
<name>A0A1Y2EHM0_9PEZI</name>
<dbReference type="InParanoid" id="A0A1Y2EHM0"/>
<keyword evidence="3" id="KW-1185">Reference proteome</keyword>
<evidence type="ECO:0000256" key="1">
    <source>
        <dbReference type="SAM" id="Phobius"/>
    </source>
</evidence>
<dbReference type="EMBL" id="MCFJ01000002">
    <property type="protein sequence ID" value="ORY70275.1"/>
    <property type="molecule type" value="Genomic_DNA"/>
</dbReference>